<sequence length="443" mass="51439">MSRIVTIHPAKEVHRYGFETTQVYRARIARHLGLEYVHLVSSPQLRPDWKKDLIKLGFLEKELLCVPHLFSDMGHADLTVRPENLALAEGDQVELNEDGFVASVTLGDGSGRYYYTKGPFLFEDFKEKELHWYHENGELALEGRFIDPFKEPSPVTIFYPEYIYRIEGEICSEEDLLVKFLARWAQQTDLFIRDQQIVPKPSLWRYMENTDKNYYEVVHENIMRDLRLANLRKANKYLVASEKLTESLAKEGYQTRFLPPMFTEDPGQIKEVGPVLDYCLVGHMGEGKNVEFVIETFIALYQRGSKARITFYGGTEERLEELRNRYDLPPTIQFKGIVDEVPYHLHQCYLSASYTELFANACVEALNQGLLALLSDVEIAHRFYAKQSDAIRLFRNKAQLIQMIEEMEQADYRQSNAENIALAAHYSLGTVAQSYRELLDRKF</sequence>
<dbReference type="Gene3D" id="3.40.50.2000">
    <property type="entry name" value="Glycogen Phosphorylase B"/>
    <property type="match status" value="1"/>
</dbReference>
<dbReference type="EMBL" id="CABHNJ010000026">
    <property type="protein sequence ID" value="VUX01898.1"/>
    <property type="molecule type" value="Genomic_DNA"/>
</dbReference>
<accession>A0A564T375</accession>
<protein>
    <submittedName>
        <fullName evidence="1">Glycosyltransferase Gtf1</fullName>
    </submittedName>
</protein>
<dbReference type="Pfam" id="PF13692">
    <property type="entry name" value="Glyco_trans_1_4"/>
    <property type="match status" value="1"/>
</dbReference>
<name>A0A564T375_STRVE</name>
<dbReference type="GO" id="GO:0016740">
    <property type="term" value="F:transferase activity"/>
    <property type="evidence" value="ECO:0007669"/>
    <property type="project" value="UniProtKB-KW"/>
</dbReference>
<gene>
    <name evidence="1" type="primary">gtf1_4</name>
    <name evidence="1" type="ORF">SSSS39_01362</name>
</gene>
<evidence type="ECO:0000313" key="2">
    <source>
        <dbReference type="Proteomes" id="UP000380217"/>
    </source>
</evidence>
<dbReference type="SUPFAM" id="SSF53756">
    <property type="entry name" value="UDP-Glycosyltransferase/glycogen phosphorylase"/>
    <property type="match status" value="1"/>
</dbReference>
<evidence type="ECO:0000313" key="1">
    <source>
        <dbReference type="EMBL" id="VUX01898.1"/>
    </source>
</evidence>
<organism evidence="1 2">
    <name type="scientific">Streptococcus vestibularis</name>
    <dbReference type="NCBI Taxonomy" id="1343"/>
    <lineage>
        <taxon>Bacteria</taxon>
        <taxon>Bacillati</taxon>
        <taxon>Bacillota</taxon>
        <taxon>Bacilli</taxon>
        <taxon>Lactobacillales</taxon>
        <taxon>Streptococcaceae</taxon>
        <taxon>Streptococcus</taxon>
    </lineage>
</organism>
<proteinExistence type="predicted"/>
<dbReference type="AlphaFoldDB" id="A0A564T375"/>
<dbReference type="RefSeq" id="WP_154864356.1">
    <property type="nucleotide sequence ID" value="NZ_CABHNJ010000026.1"/>
</dbReference>
<reference evidence="1 2" key="1">
    <citation type="submission" date="2019-07" db="EMBL/GenBank/DDBJ databases">
        <authorList>
            <person name="Hibberd C M."/>
            <person name="Gehrig L. J."/>
            <person name="Chang H.-W."/>
            <person name="Venkatesh S."/>
        </authorList>
    </citation>
    <scope>NUCLEOTIDE SEQUENCE [LARGE SCALE GENOMIC DNA]</scope>
    <source>
        <strain evidence="1">Streptococcus_salivarius_SS_Bg39</strain>
    </source>
</reference>
<dbReference type="Proteomes" id="UP000380217">
    <property type="component" value="Unassembled WGS sequence"/>
</dbReference>
<keyword evidence="1" id="KW-0808">Transferase</keyword>